<evidence type="ECO:0000256" key="11">
    <source>
        <dbReference type="ARBA" id="ARBA00022824"/>
    </source>
</evidence>
<dbReference type="SUPFAM" id="SSF57850">
    <property type="entry name" value="RING/U-box"/>
    <property type="match status" value="1"/>
</dbReference>
<feature type="compositionally biased region" description="Pro residues" evidence="16">
    <location>
        <begin position="796"/>
        <end position="809"/>
    </location>
</feature>
<dbReference type="GO" id="GO:0061630">
    <property type="term" value="F:ubiquitin protein ligase activity"/>
    <property type="evidence" value="ECO:0007669"/>
    <property type="project" value="UniProtKB-EC"/>
</dbReference>
<dbReference type="InterPro" id="IPR013083">
    <property type="entry name" value="Znf_RING/FYVE/PHD"/>
</dbReference>
<keyword evidence="8" id="KW-0479">Metal-binding</keyword>
<evidence type="ECO:0000256" key="2">
    <source>
        <dbReference type="ARBA" id="ARBA00004477"/>
    </source>
</evidence>
<evidence type="ECO:0000256" key="6">
    <source>
        <dbReference type="ARBA" id="ARBA00022679"/>
    </source>
</evidence>
<dbReference type="GO" id="GO:0043161">
    <property type="term" value="P:proteasome-mediated ubiquitin-dependent protein catabolic process"/>
    <property type="evidence" value="ECO:0007669"/>
    <property type="project" value="TreeGrafter"/>
</dbReference>
<reference evidence="19 20" key="1">
    <citation type="submission" date="2014-06" db="EMBL/GenBank/DDBJ databases">
        <title>The Genome of the Aflatoxigenic Filamentous Fungus Aspergillus nomius.</title>
        <authorList>
            <person name="Moore M.G."/>
            <person name="Shannon B.M."/>
            <person name="Brian M.M."/>
        </authorList>
    </citation>
    <scope>NUCLEOTIDE SEQUENCE [LARGE SCALE GENOMIC DNA]</scope>
    <source>
        <strain evidence="19 20">NRRL 13137</strain>
    </source>
</reference>
<dbReference type="Gene3D" id="3.30.40.10">
    <property type="entry name" value="Zinc/RING finger domain, C3HC4 (zinc finger)"/>
    <property type="match status" value="1"/>
</dbReference>
<dbReference type="GO" id="GO:0036503">
    <property type="term" value="P:ERAD pathway"/>
    <property type="evidence" value="ECO:0007669"/>
    <property type="project" value="TreeGrafter"/>
</dbReference>
<feature type="compositionally biased region" description="Polar residues" evidence="16">
    <location>
        <begin position="1004"/>
        <end position="1022"/>
    </location>
</feature>
<feature type="region of interest" description="Disordered" evidence="16">
    <location>
        <begin position="517"/>
        <end position="536"/>
    </location>
</feature>
<dbReference type="SMART" id="SM00184">
    <property type="entry name" value="RING"/>
    <property type="match status" value="1"/>
</dbReference>
<dbReference type="InterPro" id="IPR024766">
    <property type="entry name" value="Znf_RING_H2"/>
</dbReference>
<dbReference type="AlphaFoldDB" id="A0A0L1IVZ0"/>
<dbReference type="PANTHER" id="PTHR22763:SF184">
    <property type="entry name" value="E3 UBIQUITIN-PROTEIN LIGASE SYNOVIOLIN"/>
    <property type="match status" value="1"/>
</dbReference>
<evidence type="ECO:0000256" key="3">
    <source>
        <dbReference type="ARBA" id="ARBA00004906"/>
    </source>
</evidence>
<keyword evidence="20" id="KW-1185">Reference proteome</keyword>
<protein>
    <recommendedName>
        <fullName evidence="5">RING-type E3 ubiquitin transferase</fullName>
        <ecNumber evidence="5">2.3.2.27</ecNumber>
    </recommendedName>
</protein>
<evidence type="ECO:0000256" key="15">
    <source>
        <dbReference type="PROSITE-ProRule" id="PRU00175"/>
    </source>
</evidence>
<dbReference type="SUPFAM" id="SSF56112">
    <property type="entry name" value="Protein kinase-like (PK-like)"/>
    <property type="match status" value="1"/>
</dbReference>
<keyword evidence="13 17" id="KW-1133">Transmembrane helix</keyword>
<evidence type="ECO:0000256" key="4">
    <source>
        <dbReference type="ARBA" id="ARBA00010089"/>
    </source>
</evidence>
<dbReference type="OrthoDB" id="7759664at2759"/>
<keyword evidence="6" id="KW-0808">Transferase</keyword>
<evidence type="ECO:0000313" key="20">
    <source>
        <dbReference type="Proteomes" id="UP000037505"/>
    </source>
</evidence>
<dbReference type="GO" id="GO:0016567">
    <property type="term" value="P:protein ubiquitination"/>
    <property type="evidence" value="ECO:0007669"/>
    <property type="project" value="UniProtKB-UniPathway"/>
</dbReference>
<dbReference type="GO" id="GO:0005789">
    <property type="term" value="C:endoplasmic reticulum membrane"/>
    <property type="evidence" value="ECO:0007669"/>
    <property type="project" value="UniProtKB-SubCell"/>
</dbReference>
<evidence type="ECO:0000256" key="12">
    <source>
        <dbReference type="ARBA" id="ARBA00022833"/>
    </source>
</evidence>
<dbReference type="UniPathway" id="UPA00143"/>
<feature type="transmembrane region" description="Helical" evidence="17">
    <location>
        <begin position="427"/>
        <end position="449"/>
    </location>
</feature>
<feature type="compositionally biased region" description="Low complexity" evidence="16">
    <location>
        <begin position="929"/>
        <end position="948"/>
    </location>
</feature>
<dbReference type="InterPro" id="IPR058051">
    <property type="entry name" value="Znf_RING_synoviolin"/>
</dbReference>
<gene>
    <name evidence="19" type="ORF">ANOM_007323</name>
</gene>
<dbReference type="PANTHER" id="PTHR22763">
    <property type="entry name" value="RING ZINC FINGER PROTEIN"/>
    <property type="match status" value="1"/>
</dbReference>
<dbReference type="EC" id="2.3.2.27" evidence="5"/>
<dbReference type="InterPro" id="IPR001841">
    <property type="entry name" value="Znf_RING"/>
</dbReference>
<proteinExistence type="inferred from homology"/>
<comment type="similarity">
    <text evidence="4">Belongs to the HRD1 family.</text>
</comment>
<accession>A0A0L1IVZ0</accession>
<keyword evidence="9 15" id="KW-0863">Zinc-finger</keyword>
<dbReference type="InterPro" id="IPR057992">
    <property type="entry name" value="TPR_SYVN1_N"/>
</dbReference>
<dbReference type="Gene3D" id="3.30.200.150">
    <property type="match status" value="1"/>
</dbReference>
<feature type="region of interest" description="Disordered" evidence="16">
    <location>
        <begin position="791"/>
        <end position="812"/>
    </location>
</feature>
<sequence>MYILLMSVTSEIPETAVASWKERDGHYCLFEDIDVNSSSPEATDGLIYQAGMSSAVWENGSQAICKVKTWSEGMESESDTLAFVTSRFPHIPLPEVIYSWVDKQLDRTFLILRRVQGQTLAKAWPSLTSQQKVQIATTVAQYCHDLAEATAENLQSATGCGVLEPFLTVDTEASHPSWKPRPLGPLSRTVAERYFQKMSTQPPPPVGDRFHFYHADLSPTNILISDDCSIKAILDWESAGFYPKFWIPLKPYRSGGFNLDVPDDSRYDWRTFLNQNSLTTSGFSPASAVMRLAAYTGVSVALATGVFLKALHQRANFYSACVYLSQSSANLMILTNVCLLAVGFLLFWLQRLLYGPLRPIETEQLYEKAWFAVTETCLAMTIFRGELGGWFLVMFVCLLVGKVWGWIGEGRVEYLEQQPPANPRLFHTRLAISLLLAVLFNSFMLKYCVRTVLEQARPDMMVMFGFEFAILTILSSSTAARYSISLVEIYVTHQQLKARVEERRQEIRTERQEAIRRSAQAGELSPPTNLPDENDINEMELDVPGWEEKGRWVFYLDLLTDFLKLTVYLSFFAILFTFYGLPIHILRDVVVTIRSFGRRIMDFLRYRNATRDMNERYPDATAEEIAREEVCIICREEMAQWQQPADGAGPTRGRVSERLRPKKLPCGHILHFACLRSWLERQQNCPTCRRPVVAPPRHRGQPGAGVNDGQGNGGAGGLQGGPAGNQPAGRNVAADGLPRARVYQFGPFRIGFGAGRGDMFHNLHQQIHQGNAPLQPANNGNPGARQIGFGFGFGRPAPPPTAHPSPAPAPVSDIQSHLSQLEQQIMQEINNLRVTADQLHLVRLLQTELQRLRSLPNPQATPLDLPNISSQNPTIPSSSTITTTRRQFISDPRAPAMTAGDTRLPEGLSLPPGWSLLPLHSAEQGSSGAASVTPTPTVPVAAPSVRTPDGSSEPQTPALAENGVNENQDDQGPSQVNSGSRTLPGWGSAVAPTTATDDADPASEQWTEVTTEGQPEKPSSLSVGHGEGVHHSEDGVAEDSSSSSPSKGKARVATVEDVGDDET</sequence>
<feature type="transmembrane region" description="Helical" evidence="17">
    <location>
        <begin position="461"/>
        <end position="484"/>
    </location>
</feature>
<comment type="pathway">
    <text evidence="3">Protein modification; protein ubiquitination.</text>
</comment>
<organism evidence="19 20">
    <name type="scientific">Aspergillus nomiae NRRL (strain ATCC 15546 / NRRL 13137 / CBS 260.88 / M93)</name>
    <dbReference type="NCBI Taxonomy" id="1509407"/>
    <lineage>
        <taxon>Eukaryota</taxon>
        <taxon>Fungi</taxon>
        <taxon>Dikarya</taxon>
        <taxon>Ascomycota</taxon>
        <taxon>Pezizomycotina</taxon>
        <taxon>Eurotiomycetes</taxon>
        <taxon>Eurotiomycetidae</taxon>
        <taxon>Eurotiales</taxon>
        <taxon>Aspergillaceae</taxon>
        <taxon>Aspergillus</taxon>
        <taxon>Aspergillus subgen. Circumdati</taxon>
    </lineage>
</organism>
<dbReference type="PROSITE" id="PS50089">
    <property type="entry name" value="ZF_RING_2"/>
    <property type="match status" value="1"/>
</dbReference>
<feature type="compositionally biased region" description="Polar residues" evidence="16">
    <location>
        <begin position="964"/>
        <end position="981"/>
    </location>
</feature>
<evidence type="ECO:0000256" key="5">
    <source>
        <dbReference type="ARBA" id="ARBA00012483"/>
    </source>
</evidence>
<evidence type="ECO:0000256" key="16">
    <source>
        <dbReference type="SAM" id="MobiDB-lite"/>
    </source>
</evidence>
<feature type="compositionally biased region" description="Low complexity" evidence="16">
    <location>
        <begin position="866"/>
        <end position="887"/>
    </location>
</feature>
<feature type="compositionally biased region" description="Low complexity" evidence="16">
    <location>
        <begin position="905"/>
        <end position="919"/>
    </location>
</feature>
<dbReference type="CDD" id="cd05120">
    <property type="entry name" value="APH_ChoK_like"/>
    <property type="match status" value="1"/>
</dbReference>
<comment type="catalytic activity">
    <reaction evidence="1">
        <text>S-ubiquitinyl-[E2 ubiquitin-conjugating enzyme]-L-cysteine + [acceptor protein]-L-lysine = [E2 ubiquitin-conjugating enzyme]-L-cysteine + N(6)-ubiquitinyl-[acceptor protein]-L-lysine.</text>
        <dbReference type="EC" id="2.3.2.27"/>
    </reaction>
</comment>
<comment type="caution">
    <text evidence="19">The sequence shown here is derived from an EMBL/GenBank/DDBJ whole genome shotgun (WGS) entry which is preliminary data.</text>
</comment>
<feature type="transmembrane region" description="Helical" evidence="17">
    <location>
        <begin position="292"/>
        <end position="311"/>
    </location>
</feature>
<evidence type="ECO:0000259" key="18">
    <source>
        <dbReference type="PROSITE" id="PS50089"/>
    </source>
</evidence>
<evidence type="ECO:0000256" key="17">
    <source>
        <dbReference type="SAM" id="Phobius"/>
    </source>
</evidence>
<keyword evidence="11" id="KW-0256">Endoplasmic reticulum</keyword>
<evidence type="ECO:0000256" key="14">
    <source>
        <dbReference type="ARBA" id="ARBA00023136"/>
    </source>
</evidence>
<dbReference type="STRING" id="1509407.A0A0L1IVZ0"/>
<dbReference type="CDD" id="cd16479">
    <property type="entry name" value="RING-H2_synoviolin"/>
    <property type="match status" value="1"/>
</dbReference>
<keyword evidence="12" id="KW-0862">Zinc</keyword>
<feature type="transmembrane region" description="Helical" evidence="17">
    <location>
        <begin position="565"/>
        <end position="586"/>
    </location>
</feature>
<dbReference type="Gene3D" id="3.90.1200.10">
    <property type="match status" value="1"/>
</dbReference>
<evidence type="ECO:0000256" key="1">
    <source>
        <dbReference type="ARBA" id="ARBA00000900"/>
    </source>
</evidence>
<dbReference type="InterPro" id="IPR002575">
    <property type="entry name" value="Aminoglycoside_PTrfase"/>
</dbReference>
<evidence type="ECO:0000256" key="7">
    <source>
        <dbReference type="ARBA" id="ARBA00022692"/>
    </source>
</evidence>
<evidence type="ECO:0000256" key="8">
    <source>
        <dbReference type="ARBA" id="ARBA00022723"/>
    </source>
</evidence>
<dbReference type="GeneID" id="26809127"/>
<dbReference type="InterPro" id="IPR011009">
    <property type="entry name" value="Kinase-like_dom_sf"/>
</dbReference>
<dbReference type="EMBL" id="JNOM01000254">
    <property type="protein sequence ID" value="KNG83664.1"/>
    <property type="molecule type" value="Genomic_DNA"/>
</dbReference>
<feature type="region of interest" description="Disordered" evidence="16">
    <location>
        <begin position="856"/>
        <end position="1063"/>
    </location>
</feature>
<keyword evidence="7 17" id="KW-0812">Transmembrane</keyword>
<evidence type="ECO:0000256" key="13">
    <source>
        <dbReference type="ARBA" id="ARBA00022989"/>
    </source>
</evidence>
<dbReference type="InterPro" id="IPR050731">
    <property type="entry name" value="HRD1_E3_ubiq-ligases"/>
</dbReference>
<dbReference type="Proteomes" id="UP000037505">
    <property type="component" value="Unassembled WGS sequence"/>
</dbReference>
<dbReference type="RefSeq" id="XP_015404587.1">
    <property type="nucleotide sequence ID" value="XM_015552579.1"/>
</dbReference>
<feature type="region of interest" description="Disordered" evidence="16">
    <location>
        <begin position="692"/>
        <end position="732"/>
    </location>
</feature>
<keyword evidence="14 17" id="KW-0472">Membrane</keyword>
<dbReference type="Pfam" id="PF12678">
    <property type="entry name" value="zf-rbx1"/>
    <property type="match status" value="1"/>
</dbReference>
<dbReference type="Pfam" id="PF01636">
    <property type="entry name" value="APH"/>
    <property type="match status" value="1"/>
</dbReference>
<evidence type="ECO:0000256" key="10">
    <source>
        <dbReference type="ARBA" id="ARBA00022786"/>
    </source>
</evidence>
<evidence type="ECO:0000313" key="19">
    <source>
        <dbReference type="EMBL" id="KNG83664.1"/>
    </source>
</evidence>
<evidence type="ECO:0000256" key="9">
    <source>
        <dbReference type="ARBA" id="ARBA00022771"/>
    </source>
</evidence>
<dbReference type="GO" id="GO:0008270">
    <property type="term" value="F:zinc ion binding"/>
    <property type="evidence" value="ECO:0007669"/>
    <property type="project" value="UniProtKB-KW"/>
</dbReference>
<name>A0A0L1IVZ0_ASPN3</name>
<comment type="subcellular location">
    <subcellularLocation>
        <location evidence="2">Endoplasmic reticulum membrane</location>
        <topology evidence="2">Multi-pass membrane protein</topology>
    </subcellularLocation>
</comment>
<feature type="domain" description="RING-type" evidence="18">
    <location>
        <begin position="631"/>
        <end position="689"/>
    </location>
</feature>
<feature type="transmembrane region" description="Helical" evidence="17">
    <location>
        <begin position="387"/>
        <end position="407"/>
    </location>
</feature>
<dbReference type="Pfam" id="PF25563">
    <property type="entry name" value="TPR_SYVN1_N"/>
    <property type="match status" value="1"/>
</dbReference>
<keyword evidence="10" id="KW-0833">Ubl conjugation pathway</keyword>
<feature type="transmembrane region" description="Helical" evidence="17">
    <location>
        <begin position="331"/>
        <end position="349"/>
    </location>
</feature>
<feature type="compositionally biased region" description="Gly residues" evidence="16">
    <location>
        <begin position="702"/>
        <end position="723"/>
    </location>
</feature>